<dbReference type="InterPro" id="IPR012340">
    <property type="entry name" value="NA-bd_OB-fold"/>
</dbReference>
<dbReference type="PRINTS" id="PR00050">
    <property type="entry name" value="COLDSHOCK"/>
</dbReference>
<protein>
    <submittedName>
        <fullName evidence="2">Cold shock domain-containing protein</fullName>
    </submittedName>
</protein>
<dbReference type="CDD" id="cd04458">
    <property type="entry name" value="CSP_CDS"/>
    <property type="match status" value="2"/>
</dbReference>
<name>A0ABT4ZL07_9RHOB</name>
<dbReference type="InterPro" id="IPR050181">
    <property type="entry name" value="Cold_shock_domain"/>
</dbReference>
<proteinExistence type="predicted"/>
<dbReference type="SMART" id="SM00357">
    <property type="entry name" value="CSP"/>
    <property type="match status" value="2"/>
</dbReference>
<dbReference type="SUPFAM" id="SSF50249">
    <property type="entry name" value="Nucleic acid-binding proteins"/>
    <property type="match status" value="2"/>
</dbReference>
<evidence type="ECO:0000259" key="1">
    <source>
        <dbReference type="PROSITE" id="PS51857"/>
    </source>
</evidence>
<feature type="domain" description="CSD" evidence="1">
    <location>
        <begin position="102"/>
        <end position="167"/>
    </location>
</feature>
<reference evidence="2" key="1">
    <citation type="submission" date="2022-12" db="EMBL/GenBank/DDBJ databases">
        <title>Paracoccus onchidii sp. nov., isolated from a marine invertebrate from the South China Sea.</title>
        <authorList>
            <person name="Xu S."/>
            <person name="Liu Z."/>
            <person name="Xu Y."/>
        </authorList>
    </citation>
    <scope>NUCLEOTIDE SEQUENCE</scope>
    <source>
        <strain evidence="2">Z330</strain>
    </source>
</reference>
<dbReference type="PROSITE" id="PS51857">
    <property type="entry name" value="CSD_2"/>
    <property type="match status" value="1"/>
</dbReference>
<dbReference type="Gene3D" id="2.40.50.140">
    <property type="entry name" value="Nucleic acid-binding proteins"/>
    <property type="match status" value="2"/>
</dbReference>
<evidence type="ECO:0000313" key="3">
    <source>
        <dbReference type="Proteomes" id="UP001165641"/>
    </source>
</evidence>
<keyword evidence="3" id="KW-1185">Reference proteome</keyword>
<accession>A0ABT4ZL07</accession>
<sequence>MTEETGMKLVSGQVKWFDPAKGYGFILNSEGGPDILLHANVLRNFGRSSVADQSLVKAWVQPTSRGLQASEVIEIVPPTTDGMPPIADIDTTVIEQLESLPLRPARVKWFDKAKGFGFANIFGHPDDVFIHVEVLRHSGFADLAIGEAVGIRVVEGPRGLMAAQITSWDRGDEEAGLILPRCDDIDELRDDKFLAHVAE</sequence>
<dbReference type="PANTHER" id="PTHR11544">
    <property type="entry name" value="COLD SHOCK DOMAIN CONTAINING PROTEINS"/>
    <property type="match status" value="1"/>
</dbReference>
<evidence type="ECO:0000313" key="2">
    <source>
        <dbReference type="EMBL" id="MDB6179431.1"/>
    </source>
</evidence>
<dbReference type="EMBL" id="JAQBIE010000034">
    <property type="protein sequence ID" value="MDB6179431.1"/>
    <property type="molecule type" value="Genomic_DNA"/>
</dbReference>
<gene>
    <name evidence="2" type="ORF">PAF17_18255</name>
</gene>
<dbReference type="InterPro" id="IPR002059">
    <property type="entry name" value="CSP_DNA-bd"/>
</dbReference>
<organism evidence="2 3">
    <name type="scientific">Paracoccus onchidii</name>
    <dbReference type="NCBI Taxonomy" id="3017813"/>
    <lineage>
        <taxon>Bacteria</taxon>
        <taxon>Pseudomonadati</taxon>
        <taxon>Pseudomonadota</taxon>
        <taxon>Alphaproteobacteria</taxon>
        <taxon>Rhodobacterales</taxon>
        <taxon>Paracoccaceae</taxon>
        <taxon>Paracoccus</taxon>
    </lineage>
</organism>
<dbReference type="Pfam" id="PF00313">
    <property type="entry name" value="CSD"/>
    <property type="match status" value="2"/>
</dbReference>
<dbReference type="RefSeq" id="WP_271890528.1">
    <property type="nucleotide sequence ID" value="NZ_JAQBIE010000034.1"/>
</dbReference>
<dbReference type="Proteomes" id="UP001165641">
    <property type="component" value="Unassembled WGS sequence"/>
</dbReference>
<dbReference type="InterPro" id="IPR011129">
    <property type="entry name" value="CSD"/>
</dbReference>
<comment type="caution">
    <text evidence="2">The sequence shown here is derived from an EMBL/GenBank/DDBJ whole genome shotgun (WGS) entry which is preliminary data.</text>
</comment>